<keyword evidence="5 6" id="KW-0472">Membrane</keyword>
<keyword evidence="4 6" id="KW-1133">Transmembrane helix</keyword>
<evidence type="ECO:0000259" key="7">
    <source>
        <dbReference type="Pfam" id="PF02687"/>
    </source>
</evidence>
<evidence type="ECO:0000256" key="1">
    <source>
        <dbReference type="ARBA" id="ARBA00004651"/>
    </source>
</evidence>
<organism evidence="9 10">
    <name type="scientific">Spirosoma soli</name>
    <dbReference type="NCBI Taxonomy" id="1770529"/>
    <lineage>
        <taxon>Bacteria</taxon>
        <taxon>Pseudomonadati</taxon>
        <taxon>Bacteroidota</taxon>
        <taxon>Cytophagia</taxon>
        <taxon>Cytophagales</taxon>
        <taxon>Cytophagaceae</taxon>
        <taxon>Spirosoma</taxon>
    </lineage>
</organism>
<gene>
    <name evidence="9" type="ORF">ACFSUS_20540</name>
</gene>
<evidence type="ECO:0000256" key="6">
    <source>
        <dbReference type="SAM" id="Phobius"/>
    </source>
</evidence>
<reference evidence="10" key="1">
    <citation type="journal article" date="2019" name="Int. J. Syst. Evol. Microbiol.">
        <title>The Global Catalogue of Microorganisms (GCM) 10K type strain sequencing project: providing services to taxonomists for standard genome sequencing and annotation.</title>
        <authorList>
            <consortium name="The Broad Institute Genomics Platform"/>
            <consortium name="The Broad Institute Genome Sequencing Center for Infectious Disease"/>
            <person name="Wu L."/>
            <person name="Ma J."/>
        </authorList>
    </citation>
    <scope>NUCLEOTIDE SEQUENCE [LARGE SCALE GENOMIC DNA]</scope>
    <source>
        <strain evidence="10">KCTC 42805</strain>
    </source>
</reference>
<feature type="transmembrane region" description="Helical" evidence="6">
    <location>
        <begin position="532"/>
        <end position="551"/>
    </location>
</feature>
<evidence type="ECO:0000256" key="4">
    <source>
        <dbReference type="ARBA" id="ARBA00022989"/>
    </source>
</evidence>
<sequence>MSPTPKPSAGSPDRPTPPRTADRLLEWFCAPHLLEEVQGDLHERFQRNATLFGERSARRQYTWEVLGFITKPFAIKRQPSEYSSPFLVSPAMIRNYLKTAFRTLTKHRVSTLINLSGLTLGVTACLVIYLITSFELSYNTFFPDKERIYRLVGESQYGAGGEKHPVGFIPNAVPKAIREEIPGLETVAAFHNIESQVLIPDGKEKPRRFDNKSHGDIIVAEPQYFDIFNYQWLAGNPKVALNEPFKLVLSERKARMYFGNLPLDQMLGREVIYWDSLRVSVAGIVKDWEQPTDFRFTDFISFSTIRASSQMKGSINLDQWDDIWSASQAFVKLPQGTSPTQLTNSFLQFSKQHFKQGFKFVPALQPLSDLHFNANYADNYSRKAHLPTLYGLMGVALFILLIAAINFINLTTAQSIRRAQEVGLRKVLGSNRSSLVAQFMSETLILTVFAVLISLVLTKPVLSAFQSFIPEGVGFNGLDPQTWLFLALITCLTAFLSGLYPSWILSSYRPALTLKGQNAVVGNQKGYLRKSLIIFQFTVSLVFIIGTLFVGRQLSFMRTKDLGFSTDAIISLQTGRLGKSDVLAQKLKQLSEVDRVTMEWFPPMGESYMVTKLKYRGKKEIEMDVSAKVGDANFIPLYQLRLLAGRNYRQSDSLRELVINETYAKALGFKKPAEALNQLIDFQGKTYPIVGVVADFHEQSFHEKISPVFIGYMPRQAQNIGVKLATRGKSLSNMQGTLATIEKAWNQVYPDNKFEYSFLDDSIAKLYEKEQKTSQLINTATTIAILISCMGLFGLAMFTAEQRTKEIGIRKVLGASVSSIVTLLSANFLKLVLIAIAIATPIAWYATTQWLEDFAYKITIDWWVFAVAGMLAISVAMLTVSFQSIKAALMNPSKSLRTE</sequence>
<keyword evidence="3 6" id="KW-0812">Transmembrane</keyword>
<feature type="domain" description="ABC3 transporter permease C-terminal" evidence="7">
    <location>
        <begin position="395"/>
        <end position="507"/>
    </location>
</feature>
<protein>
    <submittedName>
        <fullName evidence="9">Permease prefix domain 2-containing transporter</fullName>
    </submittedName>
</protein>
<dbReference type="Pfam" id="PF12704">
    <property type="entry name" value="MacB_PCD"/>
    <property type="match status" value="2"/>
</dbReference>
<feature type="transmembrane region" description="Helical" evidence="6">
    <location>
        <begin position="776"/>
        <end position="800"/>
    </location>
</feature>
<feature type="transmembrane region" description="Helical" evidence="6">
    <location>
        <begin position="862"/>
        <end position="882"/>
    </location>
</feature>
<dbReference type="NCBIfam" id="NF038404">
    <property type="entry name" value="perm_prefix_2"/>
    <property type="match status" value="1"/>
</dbReference>
<name>A0ABW5M7T8_9BACT</name>
<feature type="transmembrane region" description="Helical" evidence="6">
    <location>
        <begin position="812"/>
        <end position="842"/>
    </location>
</feature>
<evidence type="ECO:0000259" key="8">
    <source>
        <dbReference type="Pfam" id="PF12704"/>
    </source>
</evidence>
<evidence type="ECO:0000313" key="10">
    <source>
        <dbReference type="Proteomes" id="UP001597469"/>
    </source>
</evidence>
<accession>A0ABW5M7T8</accession>
<dbReference type="InterPro" id="IPR050250">
    <property type="entry name" value="Macrolide_Exporter_MacB"/>
</dbReference>
<dbReference type="Pfam" id="PF02687">
    <property type="entry name" value="FtsX"/>
    <property type="match status" value="2"/>
</dbReference>
<dbReference type="InterPro" id="IPR025857">
    <property type="entry name" value="MacB_PCD"/>
</dbReference>
<proteinExistence type="predicted"/>
<evidence type="ECO:0000313" key="9">
    <source>
        <dbReference type="EMBL" id="MFD2573042.1"/>
    </source>
</evidence>
<feature type="transmembrane region" description="Helical" evidence="6">
    <location>
        <begin position="389"/>
        <end position="408"/>
    </location>
</feature>
<feature type="domain" description="MacB-like periplasmic core" evidence="8">
    <location>
        <begin position="539"/>
        <end position="714"/>
    </location>
</feature>
<dbReference type="RefSeq" id="WP_381525637.1">
    <property type="nucleotide sequence ID" value="NZ_JBHULN010000014.1"/>
</dbReference>
<dbReference type="Proteomes" id="UP001597469">
    <property type="component" value="Unassembled WGS sequence"/>
</dbReference>
<feature type="transmembrane region" description="Helical" evidence="6">
    <location>
        <begin position="112"/>
        <end position="131"/>
    </location>
</feature>
<comment type="caution">
    <text evidence="9">The sequence shown here is derived from an EMBL/GenBank/DDBJ whole genome shotgun (WGS) entry which is preliminary data.</text>
</comment>
<evidence type="ECO:0000256" key="3">
    <source>
        <dbReference type="ARBA" id="ARBA00022692"/>
    </source>
</evidence>
<dbReference type="InterPro" id="IPR047699">
    <property type="entry name" value="Permease_put_prefix"/>
</dbReference>
<dbReference type="PANTHER" id="PTHR30572">
    <property type="entry name" value="MEMBRANE COMPONENT OF TRANSPORTER-RELATED"/>
    <property type="match status" value="1"/>
</dbReference>
<feature type="domain" description="ABC3 transporter permease C-terminal" evidence="7">
    <location>
        <begin position="780"/>
        <end position="892"/>
    </location>
</feature>
<feature type="transmembrane region" description="Helical" evidence="6">
    <location>
        <begin position="483"/>
        <end position="505"/>
    </location>
</feature>
<comment type="subcellular location">
    <subcellularLocation>
        <location evidence="1">Cell membrane</location>
        <topology evidence="1">Multi-pass membrane protein</topology>
    </subcellularLocation>
</comment>
<evidence type="ECO:0000256" key="5">
    <source>
        <dbReference type="ARBA" id="ARBA00023136"/>
    </source>
</evidence>
<evidence type="ECO:0000256" key="2">
    <source>
        <dbReference type="ARBA" id="ARBA00022475"/>
    </source>
</evidence>
<keyword evidence="2" id="KW-1003">Cell membrane</keyword>
<feature type="domain" description="MacB-like periplasmic core" evidence="8">
    <location>
        <begin position="111"/>
        <end position="344"/>
    </location>
</feature>
<dbReference type="EMBL" id="JBHULN010000014">
    <property type="protein sequence ID" value="MFD2573042.1"/>
    <property type="molecule type" value="Genomic_DNA"/>
</dbReference>
<keyword evidence="10" id="KW-1185">Reference proteome</keyword>
<dbReference type="PANTHER" id="PTHR30572:SF18">
    <property type="entry name" value="ABC-TYPE MACROLIDE FAMILY EXPORT SYSTEM PERMEASE COMPONENT 2"/>
    <property type="match status" value="1"/>
</dbReference>
<dbReference type="InterPro" id="IPR003838">
    <property type="entry name" value="ABC3_permease_C"/>
</dbReference>
<feature type="transmembrane region" description="Helical" evidence="6">
    <location>
        <begin position="435"/>
        <end position="457"/>
    </location>
</feature>